<sequence length="167" mass="18513">MGWPSAIARVNSIYPHFTFPQDQWVFLTEQDHAVMEYPVMQGVQPGQRCAFQAYLPARLELKDKLLTIERDDGISQIPEIRLTPLSPSTVELNRLTWQTRPTPTTEAPIALLAAFGQNQTTGSFPCPLGNSLRVEAMCIGGGCRVEYDASMRLLDSAPLLGIQLVIV</sequence>
<reference evidence="2 3" key="1">
    <citation type="journal article" date="2014" name="PLoS Genet.">
        <title>Analysis of the Phlebiopsis gigantea genome, transcriptome and secretome provides insight into its pioneer colonization strategies of wood.</title>
        <authorList>
            <person name="Hori C."/>
            <person name="Ishida T."/>
            <person name="Igarashi K."/>
            <person name="Samejima M."/>
            <person name="Suzuki H."/>
            <person name="Master E."/>
            <person name="Ferreira P."/>
            <person name="Ruiz-Duenas F.J."/>
            <person name="Held B."/>
            <person name="Canessa P."/>
            <person name="Larrondo L.F."/>
            <person name="Schmoll M."/>
            <person name="Druzhinina I.S."/>
            <person name="Kubicek C.P."/>
            <person name="Gaskell J.A."/>
            <person name="Kersten P."/>
            <person name="St John F."/>
            <person name="Glasner J."/>
            <person name="Sabat G."/>
            <person name="Splinter BonDurant S."/>
            <person name="Syed K."/>
            <person name="Yadav J."/>
            <person name="Mgbeahuruike A.C."/>
            <person name="Kovalchuk A."/>
            <person name="Asiegbu F.O."/>
            <person name="Lackner G."/>
            <person name="Hoffmeister D."/>
            <person name="Rencoret J."/>
            <person name="Gutierrez A."/>
            <person name="Sun H."/>
            <person name="Lindquist E."/>
            <person name="Barry K."/>
            <person name="Riley R."/>
            <person name="Grigoriev I.V."/>
            <person name="Henrissat B."/>
            <person name="Kues U."/>
            <person name="Berka R.M."/>
            <person name="Martinez A.T."/>
            <person name="Covert S.F."/>
            <person name="Blanchette R.A."/>
            <person name="Cullen D."/>
        </authorList>
    </citation>
    <scope>NUCLEOTIDE SEQUENCE [LARGE SCALE GENOMIC DNA]</scope>
    <source>
        <strain evidence="2 3">11061_1 CR5-6</strain>
    </source>
</reference>
<dbReference type="InterPro" id="IPR018620">
    <property type="entry name" value="Ubiquitin3-bd_protein_But2_C"/>
</dbReference>
<dbReference type="OrthoDB" id="2794441at2759"/>
<gene>
    <name evidence="2" type="ORF">PHLGIDRAFT_19641</name>
</gene>
<evidence type="ECO:0000259" key="1">
    <source>
        <dbReference type="Pfam" id="PF09792"/>
    </source>
</evidence>
<name>A0A0C3S5H3_PHLG1</name>
<dbReference type="Pfam" id="PF09792">
    <property type="entry name" value="But2"/>
    <property type="match status" value="1"/>
</dbReference>
<evidence type="ECO:0000313" key="3">
    <source>
        <dbReference type="Proteomes" id="UP000053257"/>
    </source>
</evidence>
<feature type="domain" description="Ubiquitin 3 binding protein But2 C-terminal" evidence="1">
    <location>
        <begin position="4"/>
        <end position="138"/>
    </location>
</feature>
<protein>
    <recommendedName>
        <fullName evidence="1">Ubiquitin 3 binding protein But2 C-terminal domain-containing protein</fullName>
    </recommendedName>
</protein>
<evidence type="ECO:0000313" key="2">
    <source>
        <dbReference type="EMBL" id="KIP05607.1"/>
    </source>
</evidence>
<organism evidence="2 3">
    <name type="scientific">Phlebiopsis gigantea (strain 11061_1 CR5-6)</name>
    <name type="common">White-rot fungus</name>
    <name type="synonym">Peniophora gigantea</name>
    <dbReference type="NCBI Taxonomy" id="745531"/>
    <lineage>
        <taxon>Eukaryota</taxon>
        <taxon>Fungi</taxon>
        <taxon>Dikarya</taxon>
        <taxon>Basidiomycota</taxon>
        <taxon>Agaricomycotina</taxon>
        <taxon>Agaricomycetes</taxon>
        <taxon>Polyporales</taxon>
        <taxon>Phanerochaetaceae</taxon>
        <taxon>Phlebiopsis</taxon>
    </lineage>
</organism>
<proteinExistence type="predicted"/>
<keyword evidence="3" id="KW-1185">Reference proteome</keyword>
<dbReference type="EMBL" id="KN840538">
    <property type="protein sequence ID" value="KIP05607.1"/>
    <property type="molecule type" value="Genomic_DNA"/>
</dbReference>
<accession>A0A0C3S5H3</accession>
<dbReference type="AlphaFoldDB" id="A0A0C3S5H3"/>
<dbReference type="Proteomes" id="UP000053257">
    <property type="component" value="Unassembled WGS sequence"/>
</dbReference>
<dbReference type="HOGENOM" id="CLU_1595144_0_0_1"/>